<protein>
    <submittedName>
        <fullName evidence="1">Uncharacterized protein</fullName>
    </submittedName>
</protein>
<name>A0ACB9BTB3_9ASTR</name>
<evidence type="ECO:0000313" key="2">
    <source>
        <dbReference type="Proteomes" id="UP001056120"/>
    </source>
</evidence>
<gene>
    <name evidence="1" type="ORF">L1987_65064</name>
</gene>
<proteinExistence type="predicted"/>
<reference evidence="1 2" key="2">
    <citation type="journal article" date="2022" name="Mol. Ecol. Resour.">
        <title>The genomes of chicory, endive, great burdock and yacon provide insights into Asteraceae paleo-polyploidization history and plant inulin production.</title>
        <authorList>
            <person name="Fan W."/>
            <person name="Wang S."/>
            <person name="Wang H."/>
            <person name="Wang A."/>
            <person name="Jiang F."/>
            <person name="Liu H."/>
            <person name="Zhao H."/>
            <person name="Xu D."/>
            <person name="Zhang Y."/>
        </authorList>
    </citation>
    <scope>NUCLEOTIDE SEQUENCE [LARGE SCALE GENOMIC DNA]</scope>
    <source>
        <strain evidence="2">cv. Yunnan</strain>
        <tissue evidence="1">Leaves</tissue>
    </source>
</reference>
<keyword evidence="2" id="KW-1185">Reference proteome</keyword>
<comment type="caution">
    <text evidence="1">The sequence shown here is derived from an EMBL/GenBank/DDBJ whole genome shotgun (WGS) entry which is preliminary data.</text>
</comment>
<accession>A0ACB9BTB3</accession>
<organism evidence="1 2">
    <name type="scientific">Smallanthus sonchifolius</name>
    <dbReference type="NCBI Taxonomy" id="185202"/>
    <lineage>
        <taxon>Eukaryota</taxon>
        <taxon>Viridiplantae</taxon>
        <taxon>Streptophyta</taxon>
        <taxon>Embryophyta</taxon>
        <taxon>Tracheophyta</taxon>
        <taxon>Spermatophyta</taxon>
        <taxon>Magnoliopsida</taxon>
        <taxon>eudicotyledons</taxon>
        <taxon>Gunneridae</taxon>
        <taxon>Pentapetalae</taxon>
        <taxon>asterids</taxon>
        <taxon>campanulids</taxon>
        <taxon>Asterales</taxon>
        <taxon>Asteraceae</taxon>
        <taxon>Asteroideae</taxon>
        <taxon>Heliantheae alliance</taxon>
        <taxon>Millerieae</taxon>
        <taxon>Smallanthus</taxon>
    </lineage>
</organism>
<sequence length="222" mass="26221">MRHRRVLAVFSPRAEPDPSPHTGYNKKMHVQKFPVLEQPPKDAGTFVLKALSKFRDDTHAISDLILAYVIPGIRASIRYLSAYDMIRNLKERYHQDYNKDPSYSLMTYIKDVALENPDCAMIMRNLVAYLEKACVPIDYHFVIDNTINDTFYDYRADKLLLNHFDELRDFISWYPKFKPEDALKMIHFVDQLERIRVYPSDDIIRAMFNVDLHKQIGTRRDC</sequence>
<dbReference type="EMBL" id="CM042039">
    <property type="protein sequence ID" value="KAI3725281.1"/>
    <property type="molecule type" value="Genomic_DNA"/>
</dbReference>
<reference evidence="2" key="1">
    <citation type="journal article" date="2022" name="Mol. Ecol. Resour.">
        <title>The genomes of chicory, endive, great burdock and yacon provide insights into Asteraceae palaeo-polyploidization history and plant inulin production.</title>
        <authorList>
            <person name="Fan W."/>
            <person name="Wang S."/>
            <person name="Wang H."/>
            <person name="Wang A."/>
            <person name="Jiang F."/>
            <person name="Liu H."/>
            <person name="Zhao H."/>
            <person name="Xu D."/>
            <person name="Zhang Y."/>
        </authorList>
    </citation>
    <scope>NUCLEOTIDE SEQUENCE [LARGE SCALE GENOMIC DNA]</scope>
    <source>
        <strain evidence="2">cv. Yunnan</strain>
    </source>
</reference>
<dbReference type="Proteomes" id="UP001056120">
    <property type="component" value="Linkage Group LG22"/>
</dbReference>
<evidence type="ECO:0000313" key="1">
    <source>
        <dbReference type="EMBL" id="KAI3725281.1"/>
    </source>
</evidence>